<evidence type="ECO:0000313" key="1">
    <source>
        <dbReference type="EMBL" id="SEQ00379.1"/>
    </source>
</evidence>
<sequence length="315" mass="36095">MIKRILIFAIFIISTNSTFSQIIRTEKPDSISNWKKVNKVGLDFTQITFINWSAGGNNSISGLAKGQFIRNYLNDNKKWDNELIVRYGINKQENTELRKTDDQINFNSTLGYRTDTISNWYYGGRFSFLTQFANGYSYPNVDKAISKPFSPAYVFLGIGAEYSRKDLGFNLYLSPLTQKTTLVLDTRLANEGAFGVEKAIYDETGTILLRNGKKQRTELGALITSQWKRKVMTNINFDTRATLYTDYLKDFGNIDINWQLAVEMIVNKYVKANIGTQLLYDNDIKNKREVDGVQITEGARVQWKQLIGIGLEYTF</sequence>
<dbReference type="STRING" id="1299341.SAMN05444005_104231"/>
<keyword evidence="2" id="KW-1185">Reference proteome</keyword>
<dbReference type="EMBL" id="FOEI01000004">
    <property type="protein sequence ID" value="SEQ00379.1"/>
    <property type="molecule type" value="Genomic_DNA"/>
</dbReference>
<dbReference type="AlphaFoldDB" id="A0A1H9CGS6"/>
<proteinExistence type="predicted"/>
<protein>
    <recommendedName>
        <fullName evidence="3">DUF3078 domain-containing protein</fullName>
    </recommendedName>
</protein>
<evidence type="ECO:0008006" key="3">
    <source>
        <dbReference type="Google" id="ProtNLM"/>
    </source>
</evidence>
<dbReference type="Proteomes" id="UP000198648">
    <property type="component" value="Unassembled WGS sequence"/>
</dbReference>
<reference evidence="1 2" key="1">
    <citation type="submission" date="2016-10" db="EMBL/GenBank/DDBJ databases">
        <authorList>
            <person name="de Groot N.N."/>
        </authorList>
    </citation>
    <scope>NUCLEOTIDE SEQUENCE [LARGE SCALE GENOMIC DNA]</scope>
    <source>
        <strain evidence="1 2">DSM 27078</strain>
    </source>
</reference>
<name>A0A1H9CGS6_9FLAO</name>
<dbReference type="OrthoDB" id="1495718at2"/>
<dbReference type="RefSeq" id="WP_091468061.1">
    <property type="nucleotide sequence ID" value="NZ_FOEI01000004.1"/>
</dbReference>
<organism evidence="1 2">
    <name type="scientific">Flavobacterium urocaniciphilum</name>
    <dbReference type="NCBI Taxonomy" id="1299341"/>
    <lineage>
        <taxon>Bacteria</taxon>
        <taxon>Pseudomonadati</taxon>
        <taxon>Bacteroidota</taxon>
        <taxon>Flavobacteriia</taxon>
        <taxon>Flavobacteriales</taxon>
        <taxon>Flavobacteriaceae</taxon>
        <taxon>Flavobacterium</taxon>
    </lineage>
</organism>
<dbReference type="Pfam" id="PF11276">
    <property type="entry name" value="DUF3078"/>
    <property type="match status" value="1"/>
</dbReference>
<dbReference type="InterPro" id="IPR021428">
    <property type="entry name" value="DUF3078"/>
</dbReference>
<evidence type="ECO:0000313" key="2">
    <source>
        <dbReference type="Proteomes" id="UP000198648"/>
    </source>
</evidence>
<gene>
    <name evidence="1" type="ORF">SAMN05444005_104231</name>
</gene>
<accession>A0A1H9CGS6</accession>